<dbReference type="Proteomes" id="UP001608902">
    <property type="component" value="Unassembled WGS sequence"/>
</dbReference>
<feature type="region of interest" description="Disordered" evidence="1">
    <location>
        <begin position="53"/>
        <end position="76"/>
    </location>
</feature>
<feature type="compositionally biased region" description="Low complexity" evidence="1">
    <location>
        <begin position="1"/>
        <end position="24"/>
    </location>
</feature>
<dbReference type="AlphaFoldDB" id="A0ABD6F0Y6"/>
<sequence>CGPQQPARPGAMPGAMPGVGPLAARNPRNAPEAEEHAVGTGNLLLAKAVHSVKRESISESENSMKKFSDLKYGKHR</sequence>
<feature type="non-terminal residue" evidence="2">
    <location>
        <position position="1"/>
    </location>
</feature>
<gene>
    <name evidence="2" type="ORF">AB6A40_011003</name>
</gene>
<reference evidence="2 3" key="1">
    <citation type="submission" date="2024-08" db="EMBL/GenBank/DDBJ databases">
        <title>Gnathostoma spinigerum genome.</title>
        <authorList>
            <person name="Gonzalez-Bertolin B."/>
            <person name="Monzon S."/>
            <person name="Zaballos A."/>
            <person name="Jimenez P."/>
            <person name="Dekumyoy P."/>
            <person name="Varona S."/>
            <person name="Cuesta I."/>
            <person name="Sumanam S."/>
            <person name="Adisakwattana P."/>
            <person name="Gasser R.B."/>
            <person name="Hernandez-Gonzalez A."/>
            <person name="Young N.D."/>
            <person name="Perteguer M.J."/>
        </authorList>
    </citation>
    <scope>NUCLEOTIDE SEQUENCE [LARGE SCALE GENOMIC DNA]</scope>
    <source>
        <strain evidence="2">AL3</strain>
        <tissue evidence="2">Liver</tissue>
    </source>
</reference>
<dbReference type="EMBL" id="JBGFUD010016420">
    <property type="protein sequence ID" value="MFH4984294.1"/>
    <property type="molecule type" value="Genomic_DNA"/>
</dbReference>
<name>A0ABD6F0Y6_9BILA</name>
<evidence type="ECO:0000313" key="2">
    <source>
        <dbReference type="EMBL" id="MFH4984294.1"/>
    </source>
</evidence>
<organism evidence="2 3">
    <name type="scientific">Gnathostoma spinigerum</name>
    <dbReference type="NCBI Taxonomy" id="75299"/>
    <lineage>
        <taxon>Eukaryota</taxon>
        <taxon>Metazoa</taxon>
        <taxon>Ecdysozoa</taxon>
        <taxon>Nematoda</taxon>
        <taxon>Chromadorea</taxon>
        <taxon>Rhabditida</taxon>
        <taxon>Spirurina</taxon>
        <taxon>Gnathostomatomorpha</taxon>
        <taxon>Gnathostomatoidea</taxon>
        <taxon>Gnathostomatidae</taxon>
        <taxon>Gnathostoma</taxon>
    </lineage>
</organism>
<protein>
    <submittedName>
        <fullName evidence="2">Uncharacterized protein</fullName>
    </submittedName>
</protein>
<keyword evidence="3" id="KW-1185">Reference proteome</keyword>
<proteinExistence type="predicted"/>
<feature type="region of interest" description="Disordered" evidence="1">
    <location>
        <begin position="1"/>
        <end position="39"/>
    </location>
</feature>
<comment type="caution">
    <text evidence="2">The sequence shown here is derived from an EMBL/GenBank/DDBJ whole genome shotgun (WGS) entry which is preliminary data.</text>
</comment>
<evidence type="ECO:0000256" key="1">
    <source>
        <dbReference type="SAM" id="MobiDB-lite"/>
    </source>
</evidence>
<accession>A0ABD6F0Y6</accession>
<evidence type="ECO:0000313" key="3">
    <source>
        <dbReference type="Proteomes" id="UP001608902"/>
    </source>
</evidence>